<evidence type="ECO:0000313" key="6">
    <source>
        <dbReference type="Proteomes" id="UP000823388"/>
    </source>
</evidence>
<dbReference type="EMBL" id="CM029039">
    <property type="protein sequence ID" value="KAG2640300.1"/>
    <property type="molecule type" value="Genomic_DNA"/>
</dbReference>
<dbReference type="InterPro" id="IPR001789">
    <property type="entry name" value="Sig_transdc_resp-reg_receiver"/>
</dbReference>
<feature type="region of interest" description="Disordered" evidence="3">
    <location>
        <begin position="185"/>
        <end position="267"/>
    </location>
</feature>
<accession>A0A8T0VYT6</accession>
<dbReference type="GO" id="GO:0000160">
    <property type="term" value="P:phosphorelay signal transduction system"/>
    <property type="evidence" value="ECO:0007669"/>
    <property type="project" value="UniProtKB-KW"/>
</dbReference>
<dbReference type="InterPro" id="IPR045279">
    <property type="entry name" value="ARR-like"/>
</dbReference>
<gene>
    <name evidence="5" type="ORF">PVAP13_2KG082700</name>
</gene>
<comment type="caution">
    <text evidence="2">Lacks conserved residue(s) required for the propagation of feature annotation.</text>
</comment>
<feature type="region of interest" description="Disordered" evidence="3">
    <location>
        <begin position="297"/>
        <end position="395"/>
    </location>
</feature>
<proteinExistence type="predicted"/>
<feature type="compositionally biased region" description="Low complexity" evidence="3">
    <location>
        <begin position="374"/>
        <end position="386"/>
    </location>
</feature>
<evidence type="ECO:0000256" key="2">
    <source>
        <dbReference type="PROSITE-ProRule" id="PRU00169"/>
    </source>
</evidence>
<feature type="region of interest" description="Disordered" evidence="3">
    <location>
        <begin position="586"/>
        <end position="611"/>
    </location>
</feature>
<evidence type="ECO:0000259" key="4">
    <source>
        <dbReference type="PROSITE" id="PS50110"/>
    </source>
</evidence>
<feature type="compositionally biased region" description="Low complexity" evidence="3">
    <location>
        <begin position="193"/>
        <end position="207"/>
    </location>
</feature>
<dbReference type="PROSITE" id="PS50110">
    <property type="entry name" value="RESPONSE_REGULATORY"/>
    <property type="match status" value="1"/>
</dbReference>
<feature type="compositionally biased region" description="Pro residues" evidence="3">
    <location>
        <begin position="304"/>
        <end position="326"/>
    </location>
</feature>
<name>A0A8T0VYT6_PANVG</name>
<feature type="compositionally biased region" description="Basic residues" evidence="3">
    <location>
        <begin position="227"/>
        <end position="238"/>
    </location>
</feature>
<feature type="compositionally biased region" description="Basic and acidic residues" evidence="3">
    <location>
        <begin position="208"/>
        <end position="217"/>
    </location>
</feature>
<evidence type="ECO:0000256" key="3">
    <source>
        <dbReference type="SAM" id="MobiDB-lite"/>
    </source>
</evidence>
<evidence type="ECO:0000313" key="5">
    <source>
        <dbReference type="EMBL" id="KAG2640300.1"/>
    </source>
</evidence>
<dbReference type="Gene3D" id="3.40.50.2300">
    <property type="match status" value="1"/>
</dbReference>
<dbReference type="AlphaFoldDB" id="A0A8T0VYT6"/>
<reference evidence="5" key="1">
    <citation type="submission" date="2020-05" db="EMBL/GenBank/DDBJ databases">
        <title>WGS assembly of Panicum virgatum.</title>
        <authorList>
            <person name="Lovell J.T."/>
            <person name="Jenkins J."/>
            <person name="Shu S."/>
            <person name="Juenger T.E."/>
            <person name="Schmutz J."/>
        </authorList>
    </citation>
    <scope>NUCLEOTIDE SEQUENCE</scope>
    <source>
        <strain evidence="5">AP13</strain>
    </source>
</reference>
<dbReference type="SUPFAM" id="SSF52172">
    <property type="entry name" value="CheY-like"/>
    <property type="match status" value="1"/>
</dbReference>
<feature type="domain" description="Response regulatory" evidence="4">
    <location>
        <begin position="14"/>
        <end position="135"/>
    </location>
</feature>
<keyword evidence="6" id="KW-1185">Reference proteome</keyword>
<feature type="region of interest" description="Disordered" evidence="3">
    <location>
        <begin position="684"/>
        <end position="704"/>
    </location>
</feature>
<sequence>MDGDMAAMFPNGIRALIVDDDTKFLKSATATLAGLNFEVVTCSTVAYALKSLTTGKLKGFDVVLAHAAKAAACGFDFRAIVEADLLLPVIYFLPPDHQAAGDEAEELLRTLEEGAYVIQKPLDADEVRARLWAVIAWRKCHLETKASGGGKRGGAAGFEAAGGLGVEGEDEGRVHYKVVRARAARKRKGGAGSSVPAGGTAVAVAGGHPDKGKEKLDNVANNQQKPAQHKRGRGKKAQKNSGEAFKQLPQPDNGMVNGRQPRQWHPRPSSLFVESVLRTLNMAPYNPHFLSDFAGPSSAAAAAPAPPPPPVYSAPTTPAPPAPPLPVYASASPAFPPAARQQHQQGPPPPPVMQQDMVAPAAAGDGPFTGGMAAGPSAAAATEAGAPSQQHDGDESDTMAMLAELLSNDLDDHYSGGSSLSLAAPDAQILAMVSDLNGLIAGGEFGSTIAASSMAPQDLGAAPNGSSSSAASFMAPDQDLGDASADQCEDNTWFPLDALLGDLHGPMFEFDGAQLGGSTGGAAAATAARDAAGSSRNGGGEEGGLVEAMFASDQNEDDSSFPMDAPLGDLHGPIFEFDDMDLDAHQLGGSTGGAAADAAAGTSFNGGDEEGGRAEAMLASDQHEDDILDALLGDLHGPIFEFDDVHLDAQLGGSSSTGGGGEEDVIDLNGIDIPFDVWTFEMEDFMPPQHKNRNKNKNKNSARE</sequence>
<dbReference type="Proteomes" id="UP000823388">
    <property type="component" value="Chromosome 2K"/>
</dbReference>
<feature type="compositionally biased region" description="Low complexity" evidence="3">
    <location>
        <begin position="327"/>
        <end position="345"/>
    </location>
</feature>
<dbReference type="GO" id="GO:0009736">
    <property type="term" value="P:cytokinin-activated signaling pathway"/>
    <property type="evidence" value="ECO:0007669"/>
    <property type="project" value="InterPro"/>
</dbReference>
<feature type="region of interest" description="Disordered" evidence="3">
    <location>
        <begin position="459"/>
        <end position="485"/>
    </location>
</feature>
<keyword evidence="1" id="KW-0902">Two-component regulatory system</keyword>
<feature type="compositionally biased region" description="Low complexity" evidence="3">
    <location>
        <begin position="461"/>
        <end position="475"/>
    </location>
</feature>
<dbReference type="PANTHER" id="PTHR43874">
    <property type="entry name" value="TWO-COMPONENT RESPONSE REGULATOR"/>
    <property type="match status" value="1"/>
</dbReference>
<dbReference type="InterPro" id="IPR011006">
    <property type="entry name" value="CheY-like_superfamily"/>
</dbReference>
<comment type="caution">
    <text evidence="5">The sequence shown here is derived from an EMBL/GenBank/DDBJ whole genome shotgun (WGS) entry which is preliminary data.</text>
</comment>
<evidence type="ECO:0000256" key="1">
    <source>
        <dbReference type="ARBA" id="ARBA00023012"/>
    </source>
</evidence>
<protein>
    <recommendedName>
        <fullName evidence="4">Response regulatory domain-containing protein</fullName>
    </recommendedName>
</protein>
<dbReference type="PANTHER" id="PTHR43874:SF123">
    <property type="entry name" value="TWO-COMPONENT RESPONSE REGULATOR ARR14"/>
    <property type="match status" value="1"/>
</dbReference>
<organism evidence="5 6">
    <name type="scientific">Panicum virgatum</name>
    <name type="common">Blackwell switchgrass</name>
    <dbReference type="NCBI Taxonomy" id="38727"/>
    <lineage>
        <taxon>Eukaryota</taxon>
        <taxon>Viridiplantae</taxon>
        <taxon>Streptophyta</taxon>
        <taxon>Embryophyta</taxon>
        <taxon>Tracheophyta</taxon>
        <taxon>Spermatophyta</taxon>
        <taxon>Magnoliopsida</taxon>
        <taxon>Liliopsida</taxon>
        <taxon>Poales</taxon>
        <taxon>Poaceae</taxon>
        <taxon>PACMAD clade</taxon>
        <taxon>Panicoideae</taxon>
        <taxon>Panicodae</taxon>
        <taxon>Paniceae</taxon>
        <taxon>Panicinae</taxon>
        <taxon>Panicum</taxon>
        <taxon>Panicum sect. Hiantes</taxon>
    </lineage>
</organism>
<feature type="compositionally biased region" description="Low complexity" evidence="3">
    <location>
        <begin position="593"/>
        <end position="603"/>
    </location>
</feature>
<feature type="compositionally biased region" description="Basic residues" evidence="3">
    <location>
        <begin position="690"/>
        <end position="704"/>
    </location>
</feature>